<dbReference type="AlphaFoldDB" id="A0A382QZ34"/>
<proteinExistence type="predicted"/>
<dbReference type="EMBL" id="UINC01117960">
    <property type="protein sequence ID" value="SVC90754.1"/>
    <property type="molecule type" value="Genomic_DNA"/>
</dbReference>
<dbReference type="InterPro" id="IPR036412">
    <property type="entry name" value="HAD-like_sf"/>
</dbReference>
<keyword evidence="1" id="KW-0378">Hydrolase</keyword>
<organism evidence="2">
    <name type="scientific">marine metagenome</name>
    <dbReference type="NCBI Taxonomy" id="408172"/>
    <lineage>
        <taxon>unclassified sequences</taxon>
        <taxon>metagenomes</taxon>
        <taxon>ecological metagenomes</taxon>
    </lineage>
</organism>
<dbReference type="GO" id="GO:0016787">
    <property type="term" value="F:hydrolase activity"/>
    <property type="evidence" value="ECO:0007669"/>
    <property type="project" value="UniProtKB-KW"/>
</dbReference>
<gene>
    <name evidence="2" type="ORF">METZ01_LOCUS343608</name>
</gene>
<evidence type="ECO:0008006" key="3">
    <source>
        <dbReference type="Google" id="ProtNLM"/>
    </source>
</evidence>
<reference evidence="2" key="1">
    <citation type="submission" date="2018-05" db="EMBL/GenBank/DDBJ databases">
        <authorList>
            <person name="Lanie J.A."/>
            <person name="Ng W.-L."/>
            <person name="Kazmierczak K.M."/>
            <person name="Andrzejewski T.M."/>
            <person name="Davidsen T.M."/>
            <person name="Wayne K.J."/>
            <person name="Tettelin H."/>
            <person name="Glass J.I."/>
            <person name="Rusch D."/>
            <person name="Podicherti R."/>
            <person name="Tsui H.-C.T."/>
            <person name="Winkler M.E."/>
        </authorList>
    </citation>
    <scope>NUCLEOTIDE SEQUENCE</scope>
</reference>
<dbReference type="Pfam" id="PF13242">
    <property type="entry name" value="Hydrolase_like"/>
    <property type="match status" value="1"/>
</dbReference>
<dbReference type="Gene3D" id="3.40.50.1000">
    <property type="entry name" value="HAD superfamily/HAD-like"/>
    <property type="match status" value="1"/>
</dbReference>
<protein>
    <recommendedName>
        <fullName evidence="3">Haloacid dehalogenase, type II</fullName>
    </recommendedName>
</protein>
<name>A0A382QZ34_9ZZZZ</name>
<dbReference type="InterPro" id="IPR051540">
    <property type="entry name" value="S-2-haloacid_dehalogenase"/>
</dbReference>
<evidence type="ECO:0000256" key="1">
    <source>
        <dbReference type="ARBA" id="ARBA00022801"/>
    </source>
</evidence>
<sequence>MANRYKPDSEVYLRAADLLGLGPEQVMMVAAHNSDLLAAQSVDFRTAFVYRAEEYGPSQSTDLKPNYSIDIAAMDFKDLAGQLGA</sequence>
<dbReference type="PANTHER" id="PTHR43316:SF3">
    <property type="entry name" value="HALOACID DEHALOGENASE, TYPE II (AFU_ORTHOLOGUE AFUA_2G07750)-RELATED"/>
    <property type="match status" value="1"/>
</dbReference>
<evidence type="ECO:0000313" key="2">
    <source>
        <dbReference type="EMBL" id="SVC90754.1"/>
    </source>
</evidence>
<accession>A0A382QZ34</accession>
<dbReference type="SUPFAM" id="SSF56784">
    <property type="entry name" value="HAD-like"/>
    <property type="match status" value="1"/>
</dbReference>
<dbReference type="PANTHER" id="PTHR43316">
    <property type="entry name" value="HYDROLASE, HALOACID DELAHOGENASE-RELATED"/>
    <property type="match status" value="1"/>
</dbReference>
<dbReference type="InterPro" id="IPR023214">
    <property type="entry name" value="HAD_sf"/>
</dbReference>